<accession>A0A7S4KAB5</accession>
<proteinExistence type="predicted"/>
<dbReference type="EMBL" id="HBKN01013729">
    <property type="protein sequence ID" value="CAE2288754.1"/>
    <property type="molecule type" value="Transcribed_RNA"/>
</dbReference>
<reference evidence="1" key="1">
    <citation type="submission" date="2021-01" db="EMBL/GenBank/DDBJ databases">
        <authorList>
            <person name="Corre E."/>
            <person name="Pelletier E."/>
            <person name="Niang G."/>
            <person name="Scheremetjew M."/>
            <person name="Finn R."/>
            <person name="Kale V."/>
            <person name="Holt S."/>
            <person name="Cochrane G."/>
            <person name="Meng A."/>
            <person name="Brown T."/>
            <person name="Cohen L."/>
        </authorList>
    </citation>
    <scope>NUCLEOTIDE SEQUENCE</scope>
    <source>
        <strain evidence="1">CCMP 2712</strain>
    </source>
</reference>
<gene>
    <name evidence="1" type="ORF">GTHE00462_LOCUS10697</name>
</gene>
<dbReference type="AlphaFoldDB" id="A0A7S4KAB5"/>
<sequence length="579" mass="65101">MDLALKAVGKVKEMASGIEVRDSLIEVHCDIWCSYIHSKLDDYGLSIQLLHQSIQKLQLWCSTADQLSWSSVCSSRHLNQRYRCSASHLAAVCNYNLCIGFIAERKYDAAMKAVKRSVALAYEDSYQQPIFMRRVRHTMVSLEEVLRALGILKQEAPKKVTQIVSATSSSASAVVNDHEEKTEEEMKEESLRNFGRWFPPHIALNRAASPMLAENEKKIKIRTSRANEAMAFFSLKHELGDRPSKVRILPIISDSSKEQQQRPLRNYLMLAAFPCQSFEFLQPRRPEFVQLKQLLQSSTAKEGLRTIEKARAEIQRMLHTALWMNEEEILYRARDVAALSLLFSCIIFSACHRPEGMAGHEDMAVAGKCLEISDSILWGMRGFAREEFQDLRAFQAFLHPLLLCCLGQAGYAANLLGKSCNRLLESSSSKALVVVQLINLCTCLSQVHQHEEAFLVSEKASSLLKEAAAKRKRGFELRALPDAKLVRMPVNVLQALSKCQSGIEGLWIGREYEAASCAKEADEVLRAEGGVFKDVSECIARLHQVSMRVTLTSPQLLSLRRTLTFSPASSNSTARKITF</sequence>
<name>A0A7S4KAB5_GUITH</name>
<protein>
    <submittedName>
        <fullName evidence="1">Uncharacterized protein</fullName>
    </submittedName>
</protein>
<organism evidence="1">
    <name type="scientific">Guillardia theta</name>
    <name type="common">Cryptophyte</name>
    <name type="synonym">Cryptomonas phi</name>
    <dbReference type="NCBI Taxonomy" id="55529"/>
    <lineage>
        <taxon>Eukaryota</taxon>
        <taxon>Cryptophyceae</taxon>
        <taxon>Pyrenomonadales</taxon>
        <taxon>Geminigeraceae</taxon>
        <taxon>Guillardia</taxon>
    </lineage>
</organism>
<evidence type="ECO:0000313" key="1">
    <source>
        <dbReference type="EMBL" id="CAE2288754.1"/>
    </source>
</evidence>